<accession>A0A9W9YSV6</accession>
<dbReference type="Proteomes" id="UP001163046">
    <property type="component" value="Unassembled WGS sequence"/>
</dbReference>
<feature type="region of interest" description="Disordered" evidence="1">
    <location>
        <begin position="61"/>
        <end position="92"/>
    </location>
</feature>
<dbReference type="EMBL" id="MU827303">
    <property type="protein sequence ID" value="KAJ7365556.1"/>
    <property type="molecule type" value="Genomic_DNA"/>
</dbReference>
<evidence type="ECO:0000313" key="3">
    <source>
        <dbReference type="Proteomes" id="UP001163046"/>
    </source>
</evidence>
<gene>
    <name evidence="2" type="ORF">OS493_005670</name>
</gene>
<name>A0A9W9YSV6_9CNID</name>
<proteinExistence type="predicted"/>
<protein>
    <submittedName>
        <fullName evidence="2">Uncharacterized protein</fullName>
    </submittedName>
</protein>
<dbReference type="AlphaFoldDB" id="A0A9W9YSV6"/>
<organism evidence="2 3">
    <name type="scientific">Desmophyllum pertusum</name>
    <dbReference type="NCBI Taxonomy" id="174260"/>
    <lineage>
        <taxon>Eukaryota</taxon>
        <taxon>Metazoa</taxon>
        <taxon>Cnidaria</taxon>
        <taxon>Anthozoa</taxon>
        <taxon>Hexacorallia</taxon>
        <taxon>Scleractinia</taxon>
        <taxon>Caryophylliina</taxon>
        <taxon>Caryophylliidae</taxon>
        <taxon>Desmophyllum</taxon>
    </lineage>
</organism>
<sequence length="92" mass="10451">MFYRNIACTVRSEWRKLLAILRQAIRQDDGLDFMLDSDANNAMKMLQEKLESLIAMVNNTSCSAPKPTTRPMPPTTPAVPASSCKEQYERDK</sequence>
<comment type="caution">
    <text evidence="2">The sequence shown here is derived from an EMBL/GenBank/DDBJ whole genome shotgun (WGS) entry which is preliminary data.</text>
</comment>
<reference evidence="2" key="1">
    <citation type="submission" date="2023-01" db="EMBL/GenBank/DDBJ databases">
        <title>Genome assembly of the deep-sea coral Lophelia pertusa.</title>
        <authorList>
            <person name="Herrera S."/>
            <person name="Cordes E."/>
        </authorList>
    </citation>
    <scope>NUCLEOTIDE SEQUENCE</scope>
    <source>
        <strain evidence="2">USNM1676648</strain>
        <tissue evidence="2">Polyp</tissue>
    </source>
</reference>
<keyword evidence="3" id="KW-1185">Reference proteome</keyword>
<feature type="compositionally biased region" description="Pro residues" evidence="1">
    <location>
        <begin position="68"/>
        <end position="77"/>
    </location>
</feature>
<evidence type="ECO:0000313" key="2">
    <source>
        <dbReference type="EMBL" id="KAJ7365556.1"/>
    </source>
</evidence>
<evidence type="ECO:0000256" key="1">
    <source>
        <dbReference type="SAM" id="MobiDB-lite"/>
    </source>
</evidence>